<dbReference type="PANTHER" id="PTHR30024:SF47">
    <property type="entry name" value="TAURINE-BINDING PERIPLASMIC PROTEIN"/>
    <property type="match status" value="1"/>
</dbReference>
<reference evidence="4" key="1">
    <citation type="submission" date="2021-03" db="EMBL/GenBank/DDBJ databases">
        <authorList>
            <person name="Tagirdzhanova G."/>
        </authorList>
    </citation>
    <scope>NUCLEOTIDE SEQUENCE</scope>
</reference>
<comment type="subcellular location">
    <subcellularLocation>
        <location evidence="1">Periplasm</location>
    </subcellularLocation>
</comment>
<evidence type="ECO:0000256" key="1">
    <source>
        <dbReference type="ARBA" id="ARBA00004418"/>
    </source>
</evidence>
<dbReference type="PANTHER" id="PTHR30024">
    <property type="entry name" value="ALIPHATIC SULFONATES-BINDING PROTEIN-RELATED"/>
    <property type="match status" value="1"/>
</dbReference>
<evidence type="ECO:0008006" key="6">
    <source>
        <dbReference type="Google" id="ProtNLM"/>
    </source>
</evidence>
<dbReference type="AlphaFoldDB" id="A0A8H3PG49"/>
<comment type="caution">
    <text evidence="4">The sequence shown here is derived from an EMBL/GenBank/DDBJ whole genome shotgun (WGS) entry which is preliminary data.</text>
</comment>
<proteinExistence type="inferred from homology"/>
<dbReference type="OrthoDB" id="1363at2759"/>
<dbReference type="Gene3D" id="3.40.190.10">
    <property type="entry name" value="Periplasmic binding protein-like II"/>
    <property type="match status" value="1"/>
</dbReference>
<dbReference type="Proteomes" id="UP000664521">
    <property type="component" value="Unassembled WGS sequence"/>
</dbReference>
<dbReference type="EMBL" id="CAJPDS010000134">
    <property type="protein sequence ID" value="CAF9939604.1"/>
    <property type="molecule type" value="Genomic_DNA"/>
</dbReference>
<organism evidence="4 5">
    <name type="scientific">Heterodermia speciosa</name>
    <dbReference type="NCBI Taxonomy" id="116794"/>
    <lineage>
        <taxon>Eukaryota</taxon>
        <taxon>Fungi</taxon>
        <taxon>Dikarya</taxon>
        <taxon>Ascomycota</taxon>
        <taxon>Pezizomycotina</taxon>
        <taxon>Lecanoromycetes</taxon>
        <taxon>OSLEUM clade</taxon>
        <taxon>Lecanoromycetidae</taxon>
        <taxon>Caliciales</taxon>
        <taxon>Physciaceae</taxon>
        <taxon>Heterodermia</taxon>
    </lineage>
</organism>
<evidence type="ECO:0000313" key="5">
    <source>
        <dbReference type="Proteomes" id="UP000664521"/>
    </source>
</evidence>
<dbReference type="SUPFAM" id="SSF53850">
    <property type="entry name" value="Periplasmic binding protein-like II"/>
    <property type="match status" value="1"/>
</dbReference>
<keyword evidence="3" id="KW-0732">Signal</keyword>
<keyword evidence="5" id="KW-1185">Reference proteome</keyword>
<protein>
    <recommendedName>
        <fullName evidence="6">SsuA/THI5-like domain-containing protein</fullName>
    </recommendedName>
</protein>
<accession>A0A8H3PG49</accession>
<sequence>MTLQPLRIGYVPEHFSTPLYFAHKYFGLSAELIPFPSGTGHMVTSLQSNEIDIGIGLTEGWVSALGKQREAAGFKLVGTYVQTPLCWAVSTGAQRGLNSVGELKSKKIGVSRVGR</sequence>
<comment type="similarity">
    <text evidence="2">Belongs to the bacterial solute-binding protein SsuA/TauA family.</text>
</comment>
<evidence type="ECO:0000313" key="4">
    <source>
        <dbReference type="EMBL" id="CAF9939604.1"/>
    </source>
</evidence>
<evidence type="ECO:0000256" key="3">
    <source>
        <dbReference type="ARBA" id="ARBA00022729"/>
    </source>
</evidence>
<name>A0A8H3PG49_9LECA</name>
<evidence type="ECO:0000256" key="2">
    <source>
        <dbReference type="ARBA" id="ARBA00010742"/>
    </source>
</evidence>
<gene>
    <name evidence="4" type="ORF">HETSPECPRED_001828</name>
</gene>
<dbReference type="GO" id="GO:0042597">
    <property type="term" value="C:periplasmic space"/>
    <property type="evidence" value="ECO:0007669"/>
    <property type="project" value="UniProtKB-SubCell"/>
</dbReference>